<dbReference type="PANTHER" id="PTHR22777">
    <property type="entry name" value="HEMOLYSIN-RELATED"/>
    <property type="match status" value="1"/>
</dbReference>
<protein>
    <recommendedName>
        <fullName evidence="11">Magnesium and cobalt efflux protein CorC</fullName>
    </recommendedName>
</protein>
<dbReference type="InterPro" id="IPR044751">
    <property type="entry name" value="Ion_transp-like_CBS"/>
</dbReference>
<dbReference type="InterPro" id="IPR000644">
    <property type="entry name" value="CBS_dom"/>
</dbReference>
<dbReference type="PROSITE" id="PS51846">
    <property type="entry name" value="CNNM"/>
    <property type="match status" value="1"/>
</dbReference>
<name>A0A3B1CY68_9ZZZZ</name>
<gene>
    <name evidence="10" type="ORF">MNBD_IGNAVI01-955</name>
</gene>
<accession>A0A3B1CY68</accession>
<dbReference type="GO" id="GO:0005886">
    <property type="term" value="C:plasma membrane"/>
    <property type="evidence" value="ECO:0007669"/>
    <property type="project" value="TreeGrafter"/>
</dbReference>
<keyword evidence="2 7" id="KW-0812">Transmembrane</keyword>
<dbReference type="InterPro" id="IPR002550">
    <property type="entry name" value="CNNM"/>
</dbReference>
<dbReference type="EMBL" id="UOGD01000389">
    <property type="protein sequence ID" value="VAX27610.1"/>
    <property type="molecule type" value="Genomic_DNA"/>
</dbReference>
<evidence type="ECO:0000256" key="4">
    <source>
        <dbReference type="ARBA" id="ARBA00022989"/>
    </source>
</evidence>
<dbReference type="Gene3D" id="3.30.465.10">
    <property type="match status" value="1"/>
</dbReference>
<evidence type="ECO:0000256" key="3">
    <source>
        <dbReference type="ARBA" id="ARBA00022737"/>
    </source>
</evidence>
<evidence type="ECO:0000259" key="9">
    <source>
        <dbReference type="PROSITE" id="PS51846"/>
    </source>
</evidence>
<dbReference type="CDD" id="cd04590">
    <property type="entry name" value="CBS_pair_CorC_HlyC_assoc"/>
    <property type="match status" value="1"/>
</dbReference>
<feature type="transmembrane region" description="Helical" evidence="7">
    <location>
        <begin position="56"/>
        <end position="83"/>
    </location>
</feature>
<keyword evidence="6 7" id="KW-0472">Membrane</keyword>
<evidence type="ECO:0000256" key="7">
    <source>
        <dbReference type="SAM" id="Phobius"/>
    </source>
</evidence>
<feature type="transmembrane region" description="Helical" evidence="7">
    <location>
        <begin position="118"/>
        <end position="137"/>
    </location>
</feature>
<feature type="domain" description="CNNM transmembrane" evidence="9">
    <location>
        <begin position="1"/>
        <end position="184"/>
    </location>
</feature>
<evidence type="ECO:0000313" key="10">
    <source>
        <dbReference type="EMBL" id="VAX27610.1"/>
    </source>
</evidence>
<sequence length="406" mass="46224">MIPELIGLIILLLLSGFFSSSEIAFVVANKLKIELRARKNNLSAKIISYFSEKQQIFFSTILISNNIVNITFASLITLFLHASFNLNDFQILLLSTSFLLLFGELLPKYFAREYPDPIILIAAIPLRILSFFLFPFVKVTSAISEFIVSSANIKEDKLSRLFDREDLQTLLHESSTAGRIDDNEYEAINKVIDLGEQKVYEVLTPRTDIVGIEITASVEDALKIFIESGYSKIPVYEDNLDNIKGFIHSMDMFKLPKTIEEVRRDILFVPETKKSLELLNELIDKRHSIAIVVDEFGGTAGIVTIEDIIEEMIGEIRDEHDPDEDVCKKINDNTYIISGKVEIDHLNEEFNLNIPEGEYETIGGYITSRLGNIPAPHDKFEIDEFTIEIIRSSKQRVELVKLFVNF</sequence>
<dbReference type="InterPro" id="IPR046342">
    <property type="entry name" value="CBS_dom_sf"/>
</dbReference>
<dbReference type="Pfam" id="PF01595">
    <property type="entry name" value="CNNM"/>
    <property type="match status" value="1"/>
</dbReference>
<dbReference type="AlphaFoldDB" id="A0A3B1CY68"/>
<dbReference type="Pfam" id="PF00571">
    <property type="entry name" value="CBS"/>
    <property type="match status" value="2"/>
</dbReference>
<dbReference type="Gene3D" id="3.10.580.10">
    <property type="entry name" value="CBS-domain"/>
    <property type="match status" value="1"/>
</dbReference>
<dbReference type="GO" id="GO:0050660">
    <property type="term" value="F:flavin adenine dinucleotide binding"/>
    <property type="evidence" value="ECO:0007669"/>
    <property type="project" value="InterPro"/>
</dbReference>
<dbReference type="SUPFAM" id="SSF56176">
    <property type="entry name" value="FAD-binding/transporter-associated domain-like"/>
    <property type="match status" value="1"/>
</dbReference>
<dbReference type="SUPFAM" id="SSF54631">
    <property type="entry name" value="CBS-domain pair"/>
    <property type="match status" value="1"/>
</dbReference>
<evidence type="ECO:0000256" key="1">
    <source>
        <dbReference type="ARBA" id="ARBA00004141"/>
    </source>
</evidence>
<evidence type="ECO:0000259" key="8">
    <source>
        <dbReference type="PROSITE" id="PS51371"/>
    </source>
</evidence>
<dbReference type="InterPro" id="IPR036318">
    <property type="entry name" value="FAD-bd_PCMH-like_sf"/>
</dbReference>
<dbReference type="Pfam" id="PF03471">
    <property type="entry name" value="CorC_HlyC"/>
    <property type="match status" value="1"/>
</dbReference>
<evidence type="ECO:0000256" key="2">
    <source>
        <dbReference type="ARBA" id="ARBA00022692"/>
    </source>
</evidence>
<dbReference type="PANTHER" id="PTHR22777:SF17">
    <property type="entry name" value="UPF0053 PROTEIN SLL0260"/>
    <property type="match status" value="1"/>
</dbReference>
<keyword evidence="4 7" id="KW-1133">Transmembrane helix</keyword>
<dbReference type="SMART" id="SM00116">
    <property type="entry name" value="CBS"/>
    <property type="match status" value="2"/>
</dbReference>
<comment type="subcellular location">
    <subcellularLocation>
        <location evidence="1">Membrane</location>
        <topology evidence="1">Multi-pass membrane protein</topology>
    </subcellularLocation>
</comment>
<dbReference type="SMART" id="SM01091">
    <property type="entry name" value="CorC_HlyC"/>
    <property type="match status" value="1"/>
</dbReference>
<dbReference type="FunFam" id="3.10.580.10:FF:000002">
    <property type="entry name" value="Magnesium/cobalt efflux protein CorC"/>
    <property type="match status" value="1"/>
</dbReference>
<reference evidence="10" key="1">
    <citation type="submission" date="2018-06" db="EMBL/GenBank/DDBJ databases">
        <authorList>
            <person name="Zhirakovskaya E."/>
        </authorList>
    </citation>
    <scope>NUCLEOTIDE SEQUENCE</scope>
</reference>
<dbReference type="PROSITE" id="PS51371">
    <property type="entry name" value="CBS"/>
    <property type="match status" value="2"/>
</dbReference>
<keyword evidence="3" id="KW-0677">Repeat</keyword>
<feature type="transmembrane region" description="Helical" evidence="7">
    <location>
        <begin position="6"/>
        <end position="28"/>
    </location>
</feature>
<feature type="transmembrane region" description="Helical" evidence="7">
    <location>
        <begin position="89"/>
        <end position="106"/>
    </location>
</feature>
<proteinExistence type="predicted"/>
<evidence type="ECO:0000256" key="5">
    <source>
        <dbReference type="ARBA" id="ARBA00023122"/>
    </source>
</evidence>
<dbReference type="InterPro" id="IPR016169">
    <property type="entry name" value="FAD-bd_PCMH_sub2"/>
</dbReference>
<organism evidence="10">
    <name type="scientific">hydrothermal vent metagenome</name>
    <dbReference type="NCBI Taxonomy" id="652676"/>
    <lineage>
        <taxon>unclassified sequences</taxon>
        <taxon>metagenomes</taxon>
        <taxon>ecological metagenomes</taxon>
    </lineage>
</organism>
<dbReference type="InterPro" id="IPR005170">
    <property type="entry name" value="Transptr-assoc_dom"/>
</dbReference>
<evidence type="ECO:0008006" key="11">
    <source>
        <dbReference type="Google" id="ProtNLM"/>
    </source>
</evidence>
<feature type="domain" description="CBS" evidence="8">
    <location>
        <begin position="203"/>
        <end position="255"/>
    </location>
</feature>
<evidence type="ECO:0000256" key="6">
    <source>
        <dbReference type="ARBA" id="ARBA00023136"/>
    </source>
</evidence>
<keyword evidence="5" id="KW-0129">CBS domain</keyword>
<feature type="domain" description="CBS" evidence="8">
    <location>
        <begin position="262"/>
        <end position="319"/>
    </location>
</feature>